<keyword evidence="5 7" id="KW-1133">Transmembrane helix</keyword>
<evidence type="ECO:0000313" key="8">
    <source>
        <dbReference type="EMBL" id="AVO36816.1"/>
    </source>
</evidence>
<evidence type="ECO:0000256" key="2">
    <source>
        <dbReference type="ARBA" id="ARBA00011006"/>
    </source>
</evidence>
<dbReference type="GO" id="GO:0005886">
    <property type="term" value="C:plasma membrane"/>
    <property type="evidence" value="ECO:0007669"/>
    <property type="project" value="UniProtKB-SubCell"/>
</dbReference>
<evidence type="ECO:0000256" key="6">
    <source>
        <dbReference type="ARBA" id="ARBA00023136"/>
    </source>
</evidence>
<dbReference type="KEGG" id="thas:C6Y53_03325"/>
<name>A0A2S0MLR4_9RHOB</name>
<evidence type="ECO:0000256" key="3">
    <source>
        <dbReference type="ARBA" id="ARBA00022475"/>
    </source>
</evidence>
<comment type="subcellular location">
    <subcellularLocation>
        <location evidence="1">Cell membrane</location>
        <topology evidence="1">Multi-pass membrane protein</topology>
    </subcellularLocation>
</comment>
<keyword evidence="3" id="KW-1003">Cell membrane</keyword>
<evidence type="ECO:0000256" key="1">
    <source>
        <dbReference type="ARBA" id="ARBA00004651"/>
    </source>
</evidence>
<protein>
    <submittedName>
        <fullName evidence="8">GlsB/YeaQ/YmgE family stress response membrane protein</fullName>
    </submittedName>
</protein>
<evidence type="ECO:0000256" key="7">
    <source>
        <dbReference type="SAM" id="Phobius"/>
    </source>
</evidence>
<dbReference type="EMBL" id="CP027665">
    <property type="protein sequence ID" value="AVO36816.1"/>
    <property type="molecule type" value="Genomic_DNA"/>
</dbReference>
<gene>
    <name evidence="8" type="ORF">C6Y53_03325</name>
</gene>
<organism evidence="8 9">
    <name type="scientific">Pukyongiella litopenaei</name>
    <dbReference type="NCBI Taxonomy" id="2605946"/>
    <lineage>
        <taxon>Bacteria</taxon>
        <taxon>Pseudomonadati</taxon>
        <taxon>Pseudomonadota</taxon>
        <taxon>Alphaproteobacteria</taxon>
        <taxon>Rhodobacterales</taxon>
        <taxon>Paracoccaceae</taxon>
        <taxon>Pukyongiella</taxon>
    </lineage>
</organism>
<proteinExistence type="inferred from homology"/>
<dbReference type="InterPro" id="IPR007341">
    <property type="entry name" value="Transgly_assoc"/>
</dbReference>
<dbReference type="Pfam" id="PF04226">
    <property type="entry name" value="Transgly_assoc"/>
    <property type="match status" value="1"/>
</dbReference>
<evidence type="ECO:0000313" key="9">
    <source>
        <dbReference type="Proteomes" id="UP000237655"/>
    </source>
</evidence>
<feature type="transmembrane region" description="Helical" evidence="7">
    <location>
        <begin position="43"/>
        <end position="72"/>
    </location>
</feature>
<evidence type="ECO:0000256" key="5">
    <source>
        <dbReference type="ARBA" id="ARBA00022989"/>
    </source>
</evidence>
<sequence>MGVVALIIVGAAAGFLATRLMRIEADIPTTMFVGIVGALLGGLILRFLIAVTGVLAGFVGAVLGALLVLWLWQRWRRR</sequence>
<dbReference type="Proteomes" id="UP000237655">
    <property type="component" value="Chromosome"/>
</dbReference>
<keyword evidence="6 7" id="KW-0472">Membrane</keyword>
<keyword evidence="9" id="KW-1185">Reference proteome</keyword>
<comment type="similarity">
    <text evidence="2">Belongs to the UPF0410 family.</text>
</comment>
<dbReference type="RefSeq" id="WP_106471131.1">
    <property type="nucleotide sequence ID" value="NZ_CP027665.1"/>
</dbReference>
<reference evidence="9" key="1">
    <citation type="submission" date="2018-03" db="EMBL/GenBank/DDBJ databases">
        <title>Genomic analysis of the strain SH-1 isolated from shrimp intestine.</title>
        <authorList>
            <person name="Kim Y.-S."/>
            <person name="Kim S.-E."/>
            <person name="Kim K.-H."/>
        </authorList>
    </citation>
    <scope>NUCLEOTIDE SEQUENCE [LARGE SCALE GENOMIC DNA]</scope>
    <source>
        <strain evidence="9">SH-1</strain>
    </source>
</reference>
<accession>A0A2S0MLR4</accession>
<evidence type="ECO:0000256" key="4">
    <source>
        <dbReference type="ARBA" id="ARBA00022692"/>
    </source>
</evidence>
<keyword evidence="4 7" id="KW-0812">Transmembrane</keyword>
<dbReference type="AlphaFoldDB" id="A0A2S0MLR4"/>